<dbReference type="SUPFAM" id="SSF55347">
    <property type="entry name" value="Glyceraldehyde-3-phosphate dehydrogenase-like, C-terminal domain"/>
    <property type="match status" value="1"/>
</dbReference>
<dbReference type="InterPro" id="IPR036291">
    <property type="entry name" value="NAD(P)-bd_dom_sf"/>
</dbReference>
<dbReference type="InterPro" id="IPR055170">
    <property type="entry name" value="GFO_IDH_MocA-like_dom"/>
</dbReference>
<dbReference type="PANTHER" id="PTHR43377:SF1">
    <property type="entry name" value="BILIVERDIN REDUCTASE A"/>
    <property type="match status" value="1"/>
</dbReference>
<accession>A0ABU4HHU1</accession>
<dbReference type="SUPFAM" id="SSF51735">
    <property type="entry name" value="NAD(P)-binding Rossmann-fold domains"/>
    <property type="match status" value="1"/>
</dbReference>
<sequence>MEAVEGAPIRLGIAGGGIMGERIAEAAAALPGVDVRALADANADSRARLHERFGGAAFASWEELVASEEIDAVYIGLPHHLHAAAACAAAEAGLHILLDKPLCNTLEEGDRILAAVERAGVRLMVGFSHRFHVELATARRLLAAGELGDPVVAVDTIVDSAPGGPGWYWDAAAGGGVVQLQMHHSFDRLAWLLDSPIVRVQASIHERPVRGDAPVDVSAAVALTFANGAVGTSAASFVTGYDGDGIVELAIQGTHGHVRIETWQSIAVQTTRSAFDQRQRRDDWLGAEIAEFAAAIRERREPSVNGRDGHRALRVALAVRESARSGMAVDVAP</sequence>
<reference evidence="4" key="1">
    <citation type="submission" date="2023-07" db="EMBL/GenBank/DDBJ databases">
        <title>Conexibacter stalactiti sp. nov., isolated from stalactites in a lava cave and emended description of the genus Conexibacter.</title>
        <authorList>
            <person name="Lee S.D."/>
        </authorList>
    </citation>
    <scope>NUCLEOTIDE SEQUENCE [LARGE SCALE GENOMIC DNA]</scope>
    <source>
        <strain evidence="4">KCTC 39840</strain>
    </source>
</reference>
<feature type="domain" description="GFO/IDH/MocA-like oxidoreductase" evidence="2">
    <location>
        <begin position="136"/>
        <end position="258"/>
    </location>
</feature>
<evidence type="ECO:0000313" key="4">
    <source>
        <dbReference type="Proteomes" id="UP001284601"/>
    </source>
</evidence>
<dbReference type="Pfam" id="PF22725">
    <property type="entry name" value="GFO_IDH_MocA_C3"/>
    <property type="match status" value="1"/>
</dbReference>
<dbReference type="InterPro" id="IPR000683">
    <property type="entry name" value="Gfo/Idh/MocA-like_OxRdtase_N"/>
</dbReference>
<name>A0ABU4HHU1_9ACTN</name>
<dbReference type="Gene3D" id="3.40.50.720">
    <property type="entry name" value="NAD(P)-binding Rossmann-like Domain"/>
    <property type="match status" value="1"/>
</dbReference>
<evidence type="ECO:0000259" key="1">
    <source>
        <dbReference type="Pfam" id="PF01408"/>
    </source>
</evidence>
<dbReference type="Proteomes" id="UP001284601">
    <property type="component" value="Unassembled WGS sequence"/>
</dbReference>
<gene>
    <name evidence="3" type="ORF">R7226_00865</name>
</gene>
<comment type="caution">
    <text evidence="3">The sequence shown here is derived from an EMBL/GenBank/DDBJ whole genome shotgun (WGS) entry which is preliminary data.</text>
</comment>
<dbReference type="EMBL" id="JAWSTH010000001">
    <property type="protein sequence ID" value="MDW5592868.1"/>
    <property type="molecule type" value="Genomic_DNA"/>
</dbReference>
<evidence type="ECO:0000313" key="3">
    <source>
        <dbReference type="EMBL" id="MDW5592868.1"/>
    </source>
</evidence>
<keyword evidence="4" id="KW-1185">Reference proteome</keyword>
<evidence type="ECO:0000259" key="2">
    <source>
        <dbReference type="Pfam" id="PF22725"/>
    </source>
</evidence>
<dbReference type="PANTHER" id="PTHR43377">
    <property type="entry name" value="BILIVERDIN REDUCTASE A"/>
    <property type="match status" value="1"/>
</dbReference>
<organism evidence="3 4">
    <name type="scientific">Conexibacter stalactiti</name>
    <dbReference type="NCBI Taxonomy" id="1940611"/>
    <lineage>
        <taxon>Bacteria</taxon>
        <taxon>Bacillati</taxon>
        <taxon>Actinomycetota</taxon>
        <taxon>Thermoleophilia</taxon>
        <taxon>Solirubrobacterales</taxon>
        <taxon>Conexibacteraceae</taxon>
        <taxon>Conexibacter</taxon>
    </lineage>
</organism>
<protein>
    <submittedName>
        <fullName evidence="3">Gfo/Idh/MocA family oxidoreductase</fullName>
    </submittedName>
</protein>
<dbReference type="RefSeq" id="WP_318595124.1">
    <property type="nucleotide sequence ID" value="NZ_JAWSTH010000001.1"/>
</dbReference>
<feature type="domain" description="Gfo/Idh/MocA-like oxidoreductase N-terminal" evidence="1">
    <location>
        <begin position="9"/>
        <end position="127"/>
    </location>
</feature>
<proteinExistence type="predicted"/>
<dbReference type="InterPro" id="IPR051450">
    <property type="entry name" value="Gfo/Idh/MocA_Oxidoreductases"/>
</dbReference>
<dbReference type="Pfam" id="PF01408">
    <property type="entry name" value="GFO_IDH_MocA"/>
    <property type="match status" value="1"/>
</dbReference>
<dbReference type="Gene3D" id="3.30.360.10">
    <property type="entry name" value="Dihydrodipicolinate Reductase, domain 2"/>
    <property type="match status" value="1"/>
</dbReference>